<dbReference type="Proteomes" id="UP000035037">
    <property type="component" value="Unassembled WGS sequence"/>
</dbReference>
<dbReference type="AlphaFoldDB" id="A0A0G8AS38"/>
<keyword evidence="1" id="KW-0472">Membrane</keyword>
<evidence type="ECO:0000313" key="2">
    <source>
        <dbReference type="EMBL" id="KKZ10390.1"/>
    </source>
</evidence>
<proteinExistence type="predicted"/>
<keyword evidence="1" id="KW-0812">Transmembrane</keyword>
<reference evidence="2 3" key="1">
    <citation type="submission" date="2015-02" db="EMBL/GenBank/DDBJ databases">
        <authorList>
            <person name="Slaby B."/>
            <person name="Hentschel U."/>
        </authorList>
    </citation>
    <scope>NUCLEOTIDE SEQUENCE [LARGE SCALE GENOMIC DNA]</scope>
    <source>
        <strain evidence="2">15L</strain>
    </source>
</reference>
<dbReference type="PATRIC" id="fig|1608419.3.peg.956"/>
<keyword evidence="1" id="KW-1133">Transmembrane helix</keyword>
<name>A0A0G8AS38_9SYNE</name>
<dbReference type="EMBL" id="JYFQ01000185">
    <property type="protein sequence ID" value="KKZ10390.1"/>
    <property type="molecule type" value="Genomic_DNA"/>
</dbReference>
<gene>
    <name evidence="2" type="ORF">TQ37_08745</name>
</gene>
<feature type="transmembrane region" description="Helical" evidence="1">
    <location>
        <begin position="37"/>
        <end position="56"/>
    </location>
</feature>
<reference evidence="2 3" key="2">
    <citation type="submission" date="2015-05" db="EMBL/GenBank/DDBJ databases">
        <title>Lifestyle Evolution in Cyanobacterial Symbionts of Sponges.</title>
        <authorList>
            <person name="Burgsdorf I."/>
            <person name="Slaby B.M."/>
            <person name="Handley K.M."/>
            <person name="Haber M."/>
            <person name="Blom J."/>
            <person name="Marshall C.W."/>
            <person name="Gilbert J.A."/>
            <person name="Hentschel U."/>
            <person name="Steindler L."/>
        </authorList>
    </citation>
    <scope>NUCLEOTIDE SEQUENCE [LARGE SCALE GENOMIC DNA]</scope>
    <source>
        <strain evidence="2">15L</strain>
    </source>
</reference>
<sequence length="71" mass="8289">MGDFTVALFCCLNAFATLLEGWECHHLIPSARQHRRVGTLPLGETLFVTVLFYLLANKDFKRFRRYGLRQE</sequence>
<comment type="caution">
    <text evidence="2">The sequence shown here is derived from an EMBL/GenBank/DDBJ whole genome shotgun (WGS) entry which is preliminary data.</text>
</comment>
<evidence type="ECO:0000313" key="3">
    <source>
        <dbReference type="Proteomes" id="UP000035037"/>
    </source>
</evidence>
<evidence type="ECO:0000256" key="1">
    <source>
        <dbReference type="SAM" id="Phobius"/>
    </source>
</evidence>
<organism evidence="2 3">
    <name type="scientific">Candidatus Synechococcus spongiarum 15L</name>
    <dbReference type="NCBI Taxonomy" id="1608419"/>
    <lineage>
        <taxon>Bacteria</taxon>
        <taxon>Bacillati</taxon>
        <taxon>Cyanobacteriota</taxon>
        <taxon>Cyanophyceae</taxon>
        <taxon>Synechococcales</taxon>
        <taxon>Synechococcaceae</taxon>
        <taxon>Synechococcus</taxon>
    </lineage>
</organism>
<evidence type="ECO:0008006" key="4">
    <source>
        <dbReference type="Google" id="ProtNLM"/>
    </source>
</evidence>
<accession>A0A0G8AS38</accession>
<protein>
    <recommendedName>
        <fullName evidence="4">Transposase</fullName>
    </recommendedName>
</protein>